<feature type="transmembrane region" description="Helical" evidence="1">
    <location>
        <begin position="56"/>
        <end position="78"/>
    </location>
</feature>
<dbReference type="RefSeq" id="WP_084275233.1">
    <property type="nucleotide sequence ID" value="NZ_AP026671.1"/>
</dbReference>
<keyword evidence="1" id="KW-1133">Transmembrane helix</keyword>
<proteinExistence type="predicted"/>
<reference evidence="3" key="1">
    <citation type="submission" date="2017-04" db="EMBL/GenBank/DDBJ databases">
        <authorList>
            <person name="Varghese N."/>
            <person name="Submissions S."/>
        </authorList>
    </citation>
    <scope>NUCLEOTIDE SEQUENCE [LARGE SCALE GENOMIC DNA]</scope>
    <source>
        <strain evidence="3">DSM 16512</strain>
    </source>
</reference>
<dbReference type="AlphaFoldDB" id="A0A1W1WRN1"/>
<feature type="transmembrane region" description="Helical" evidence="1">
    <location>
        <begin position="6"/>
        <end position="35"/>
    </location>
</feature>
<evidence type="ECO:0000256" key="1">
    <source>
        <dbReference type="SAM" id="Phobius"/>
    </source>
</evidence>
<accession>A0A1W1WRN1</accession>
<keyword evidence="1" id="KW-0472">Membrane</keyword>
<keyword evidence="1" id="KW-0812">Transmembrane</keyword>
<evidence type="ECO:0000313" key="3">
    <source>
        <dbReference type="Proteomes" id="UP000192602"/>
    </source>
</evidence>
<evidence type="ECO:0000313" key="2">
    <source>
        <dbReference type="EMBL" id="SMC08978.1"/>
    </source>
</evidence>
<sequence>MSNLEFFFYLFVYSFILTYLVLGFIISFEAMLALYNVKSAIEWIREWHKPSTFKTMLIIFLPMLHLAYFFLELLPYLLGINKDIRPFDLDRIFNIVFPKESF</sequence>
<protein>
    <submittedName>
        <fullName evidence="2">Uncharacterized protein</fullName>
    </submittedName>
</protein>
<dbReference type="Proteomes" id="UP000192602">
    <property type="component" value="Unassembled WGS sequence"/>
</dbReference>
<dbReference type="STRING" id="1069081.SAMN05660197_0770"/>
<dbReference type="EMBL" id="FWWZ01000001">
    <property type="protein sequence ID" value="SMC08978.1"/>
    <property type="molecule type" value="Genomic_DNA"/>
</dbReference>
<name>A0A1W1WRN1_9BACT</name>
<keyword evidence="3" id="KW-1185">Reference proteome</keyword>
<gene>
    <name evidence="2" type="ORF">SAMN05660197_0770</name>
</gene>
<organism evidence="2 3">
    <name type="scientific">Nitratiruptor tergarcus DSM 16512</name>
    <dbReference type="NCBI Taxonomy" id="1069081"/>
    <lineage>
        <taxon>Bacteria</taxon>
        <taxon>Pseudomonadati</taxon>
        <taxon>Campylobacterota</taxon>
        <taxon>Epsilonproteobacteria</taxon>
        <taxon>Nautiliales</taxon>
        <taxon>Nitratiruptoraceae</taxon>
        <taxon>Nitratiruptor</taxon>
    </lineage>
</organism>
<dbReference type="OrthoDB" id="5372732at2"/>